<organism evidence="2 3">
    <name type="scientific">Paspalum notatum var. saurae</name>
    <dbReference type="NCBI Taxonomy" id="547442"/>
    <lineage>
        <taxon>Eukaryota</taxon>
        <taxon>Viridiplantae</taxon>
        <taxon>Streptophyta</taxon>
        <taxon>Embryophyta</taxon>
        <taxon>Tracheophyta</taxon>
        <taxon>Spermatophyta</taxon>
        <taxon>Magnoliopsida</taxon>
        <taxon>Liliopsida</taxon>
        <taxon>Poales</taxon>
        <taxon>Poaceae</taxon>
        <taxon>PACMAD clade</taxon>
        <taxon>Panicoideae</taxon>
        <taxon>Andropogonodae</taxon>
        <taxon>Paspaleae</taxon>
        <taxon>Paspalinae</taxon>
        <taxon>Paspalum</taxon>
    </lineage>
</organism>
<name>A0AAQ3V0B5_PASNO</name>
<accession>A0AAQ3V0B5</accession>
<feature type="region of interest" description="Disordered" evidence="1">
    <location>
        <begin position="1"/>
        <end position="35"/>
    </location>
</feature>
<keyword evidence="3" id="KW-1185">Reference proteome</keyword>
<protein>
    <submittedName>
        <fullName evidence="2">Uncharacterized protein</fullName>
    </submittedName>
</protein>
<evidence type="ECO:0000313" key="2">
    <source>
        <dbReference type="EMBL" id="WVZ99467.1"/>
    </source>
</evidence>
<dbReference type="AlphaFoldDB" id="A0AAQ3V0B5"/>
<evidence type="ECO:0000256" key="1">
    <source>
        <dbReference type="SAM" id="MobiDB-lite"/>
    </source>
</evidence>
<feature type="compositionally biased region" description="Polar residues" evidence="1">
    <location>
        <begin position="1"/>
        <end position="17"/>
    </location>
</feature>
<proteinExistence type="predicted"/>
<evidence type="ECO:0000313" key="3">
    <source>
        <dbReference type="Proteomes" id="UP001341281"/>
    </source>
</evidence>
<dbReference type="Proteomes" id="UP001341281">
    <property type="component" value="Chromosome 10"/>
</dbReference>
<reference evidence="2 3" key="1">
    <citation type="submission" date="2024-02" db="EMBL/GenBank/DDBJ databases">
        <title>High-quality chromosome-scale genome assembly of Pensacola bahiagrass (Paspalum notatum Flugge var. saurae).</title>
        <authorList>
            <person name="Vega J.M."/>
            <person name="Podio M."/>
            <person name="Orjuela J."/>
            <person name="Siena L.A."/>
            <person name="Pessino S.C."/>
            <person name="Combes M.C."/>
            <person name="Mariac C."/>
            <person name="Albertini E."/>
            <person name="Pupilli F."/>
            <person name="Ortiz J.P.A."/>
            <person name="Leblanc O."/>
        </authorList>
    </citation>
    <scope>NUCLEOTIDE SEQUENCE [LARGE SCALE GENOMIC DNA]</scope>
    <source>
        <strain evidence="2">R1</strain>
        <tissue evidence="2">Leaf</tissue>
    </source>
</reference>
<sequence>MDEHQWNMQSATLNNEIDSADHLPPTSSPALAQRHTRLPPLLSSVVSAPSLLLPPTLLDLLLKPRDRVAARKREREMATAMADVGGEATELPPDINGLVVVRRMSSRLQPRGGH</sequence>
<gene>
    <name evidence="2" type="ORF">U9M48_044758</name>
</gene>
<dbReference type="EMBL" id="CP144754">
    <property type="protein sequence ID" value="WVZ99467.1"/>
    <property type="molecule type" value="Genomic_DNA"/>
</dbReference>